<dbReference type="Pfam" id="PF08818">
    <property type="entry name" value="DUF1801"/>
    <property type="match status" value="1"/>
</dbReference>
<dbReference type="SUPFAM" id="SSF159888">
    <property type="entry name" value="YdhG-like"/>
    <property type="match status" value="1"/>
</dbReference>
<dbReference type="AlphaFoldDB" id="A0A0F0LP07"/>
<evidence type="ECO:0000313" key="2">
    <source>
        <dbReference type="EMBL" id="KJL33251.1"/>
    </source>
</evidence>
<proteinExistence type="predicted"/>
<protein>
    <recommendedName>
        <fullName evidence="1">YdhG-like domain-containing protein</fullName>
    </recommendedName>
</protein>
<sequence>MGAVDEYLAGVEDPADRRALARVYEVALELAPDAVQGTGYRMPALKHHGKVLISAIRAAKHLGVYPFSAAAVAAVAARVEGLDGAGTSTGTIRFAPGSEIPDDLIRDLVAFRIAEIEGR</sequence>
<dbReference type="STRING" id="582680.RS86_01910"/>
<dbReference type="Gene3D" id="3.90.1150.200">
    <property type="match status" value="1"/>
</dbReference>
<dbReference type="PATRIC" id="fig|582680.6.peg.1978"/>
<name>A0A0F0LP07_9MICO</name>
<evidence type="ECO:0000313" key="3">
    <source>
        <dbReference type="Proteomes" id="UP000033740"/>
    </source>
</evidence>
<accession>A0A0F0LP07</accession>
<keyword evidence="3" id="KW-1185">Reference proteome</keyword>
<feature type="domain" description="YdhG-like" evidence="1">
    <location>
        <begin position="17"/>
        <end position="113"/>
    </location>
</feature>
<dbReference type="EMBL" id="JYIX01000034">
    <property type="protein sequence ID" value="KJL33251.1"/>
    <property type="molecule type" value="Genomic_DNA"/>
</dbReference>
<comment type="caution">
    <text evidence="2">The sequence shown here is derived from an EMBL/GenBank/DDBJ whole genome shotgun (WGS) entry which is preliminary data.</text>
</comment>
<gene>
    <name evidence="2" type="ORF">RS86_01910</name>
</gene>
<dbReference type="Proteomes" id="UP000033740">
    <property type="component" value="Unassembled WGS sequence"/>
</dbReference>
<dbReference type="InterPro" id="IPR014922">
    <property type="entry name" value="YdhG-like"/>
</dbReference>
<dbReference type="RefSeq" id="WP_045271999.1">
    <property type="nucleotide sequence ID" value="NZ_JYIX01000034.1"/>
</dbReference>
<reference evidence="2 3" key="1">
    <citation type="submission" date="2015-02" db="EMBL/GenBank/DDBJ databases">
        <title>Draft genome sequences of ten Microbacterium spp. with emphasis on heavy metal contaminated environments.</title>
        <authorList>
            <person name="Corretto E."/>
        </authorList>
    </citation>
    <scope>NUCLEOTIDE SEQUENCE [LARGE SCALE GENOMIC DNA]</scope>
    <source>
        <strain evidence="2 3">ARN176</strain>
    </source>
</reference>
<evidence type="ECO:0000259" key="1">
    <source>
        <dbReference type="Pfam" id="PF08818"/>
    </source>
</evidence>
<organism evidence="2 3">
    <name type="scientific">Microbacterium azadirachtae</name>
    <dbReference type="NCBI Taxonomy" id="582680"/>
    <lineage>
        <taxon>Bacteria</taxon>
        <taxon>Bacillati</taxon>
        <taxon>Actinomycetota</taxon>
        <taxon>Actinomycetes</taxon>
        <taxon>Micrococcales</taxon>
        <taxon>Microbacteriaceae</taxon>
        <taxon>Microbacterium</taxon>
    </lineage>
</organism>